<feature type="compositionally biased region" description="Basic and acidic residues" evidence="9">
    <location>
        <begin position="750"/>
        <end position="788"/>
    </location>
</feature>
<dbReference type="VEuPathDB" id="PlasmoDB:PRELSG_1400400"/>
<keyword evidence="5 12" id="KW-0347">Helicase</keyword>
<evidence type="ECO:0000256" key="6">
    <source>
        <dbReference type="ARBA" id="ARBA00022840"/>
    </source>
</evidence>
<dbReference type="FunFam" id="3.40.50.300:FF:000637">
    <property type="entry name" value="ATP-dependent RNA helicase DHX37/DHR1"/>
    <property type="match status" value="1"/>
</dbReference>
<evidence type="ECO:0000256" key="9">
    <source>
        <dbReference type="SAM" id="MobiDB-lite"/>
    </source>
</evidence>
<name>A0A1J1HA26_PLARL</name>
<dbReference type="InterPro" id="IPR014001">
    <property type="entry name" value="Helicase_ATP-bd"/>
</dbReference>
<dbReference type="SMART" id="SM00487">
    <property type="entry name" value="DEXDc"/>
    <property type="match status" value="1"/>
</dbReference>
<dbReference type="CDD" id="cd18791">
    <property type="entry name" value="SF2_C_RHA"/>
    <property type="match status" value="1"/>
</dbReference>
<keyword evidence="8" id="KW-0175">Coiled coil</keyword>
<feature type="region of interest" description="Disordered" evidence="9">
    <location>
        <begin position="750"/>
        <end position="797"/>
    </location>
</feature>
<evidence type="ECO:0000256" key="1">
    <source>
        <dbReference type="ARBA" id="ARBA00008792"/>
    </source>
</evidence>
<dbReference type="OMA" id="NIWPPLD"/>
<dbReference type="PROSITE" id="PS51192">
    <property type="entry name" value="HELICASE_ATP_BIND_1"/>
    <property type="match status" value="1"/>
</dbReference>
<comment type="catalytic activity">
    <reaction evidence="7">
        <text>ATP + H2O = ADP + phosphate + H(+)</text>
        <dbReference type="Rhea" id="RHEA:13065"/>
        <dbReference type="ChEBI" id="CHEBI:15377"/>
        <dbReference type="ChEBI" id="CHEBI:15378"/>
        <dbReference type="ChEBI" id="CHEBI:30616"/>
        <dbReference type="ChEBI" id="CHEBI:43474"/>
        <dbReference type="ChEBI" id="CHEBI:456216"/>
        <dbReference type="EC" id="3.6.4.13"/>
    </reaction>
</comment>
<evidence type="ECO:0000256" key="7">
    <source>
        <dbReference type="ARBA" id="ARBA00047984"/>
    </source>
</evidence>
<keyword evidence="13" id="KW-1185">Reference proteome</keyword>
<gene>
    <name evidence="12" type="ORF">PRELSG_1400400</name>
</gene>
<accession>A0A1J1HA26</accession>
<dbReference type="Pfam" id="PF00270">
    <property type="entry name" value="DEAD"/>
    <property type="match status" value="1"/>
</dbReference>
<sequence length="1479" mass="174235">MKKNKNLNHLAIDNFKDNTESSEKKKLSNKEKKKLQYEERIRKKKEKQLKKVKKLIQKNNLGSLKDIHSNLINNSLNGNHEAKVILKNNESKLINKKKKKKIQIKELCSNINVPGENEEEDLKRAIKKNSKKVSPIENLSKKLIKKLKNKLKQDKELEKKKLFKKIEQYKLSTSERNLMIPFNIKTQNVENLEKLFKVYEKNNMELPHNLKILKYKLEKKKKRFLENRKNEGEKLTKEKKKKMKVGKTIDYHIKNDQSHHEDIVPNCDEENRINCNKKVNLVHDEIIKENSIMHNIKENEINKENKKEEIKINDEKRKIIYNRVNINRTEEIEKVRLSLPVLSYEQEIIEAILNYDVVFINGDTGCGKSTQVPQFLYEHGFSSNNYLIGITEPRKIAVKSISHRLNEELNENVVGYQIRYEKSNFLKNSKIKVMTEGILLKEIMNDFILSKYSSIILDEAHERSINMDLILGLLSIICKIRKNNYFKNLSDVIPIKVIIMSATIDDQNFFENKIFENYTTINIPTEKVPVVDHFLSYTPKNYVEEAKKKIIQIHKKLPPGSILVFLTSQDEIYHLYNSLSNLNLCKSTENISSREFKEEKKIEDENLCSFDLSEEEKNMNDKISFFFSNNDEDKEKKIIYDVSDDESICNSHLLNLVETNANNSIKVSEKNSLNLSSHILEDSEKNDTNENTKEIKAVNQKNNYIVETHTNKEKNNLETTNNENNIHRFKENEIKKVCNEIKERLNSEIEKEKIEDSESKKDLNIVNESEEKTKEYNESEEELSKDVESTGDNNVQKKKKKKIDENIKKYSSIWKGSDGSGILKIYKLYANLPMNEQMALFNDPKDDERICILSTNIAETSITLPNIRYVVDCGKEKKKLYSTLNDYSYYIIDNISKSSSLQRKGRAGRILYLLKKNKKNKKKMEMEKGHVYKLYSSNYYNYFFKNHNDFPILNYPLDSLILYLLSFNIKNVENFPFINKPDKYKFEEAKKRLIYLNCIYFGCKDIEFLFKSVDNRMCSKKNIKNHVKMFNPHNKSGITLVGNFILSLPISTRYAKILSDVCLKSLAINQKSSIPLACLLVSCLYMESIFSYDYKLNMKYKKKEKTKQNNNNLVNLILKKGDEKIKKTDINDSCNESSFEEDSSSLENSDNYPNNDALENFKLKFENDIDFYLNICTSFYFSKEKENFCTLMKLDKKKMDELLKLSHYLMKIINFKLKTNINFDILEKNISSLSKQIIHYAVIQGFIDHLAIRYDLIHNDYTRNLNLNFNKKKAYFTQNINNPIYINPNSVIYKNRPYPKYILYNYIMKNKNSYTMFDCLSINDSDLGKITNVCIFINEYEKLPPAKYNKERDKISVYVKPLYLPCTHYLSITEKELSENDFLFHNYLALFILDGSIFPKILKFQNYYSHSSNDVINCKQQNIKEFIDMLKNNNITNRSTLINKWRIQNNFLKQEFISLIEKKCINYNYLIENSWPPLD</sequence>
<feature type="domain" description="Helicase ATP-binding" evidence="10">
    <location>
        <begin position="349"/>
        <end position="522"/>
    </location>
</feature>
<dbReference type="GO" id="GO:0016887">
    <property type="term" value="F:ATP hydrolysis activity"/>
    <property type="evidence" value="ECO:0007669"/>
    <property type="project" value="RHEA"/>
</dbReference>
<evidence type="ECO:0000256" key="5">
    <source>
        <dbReference type="ARBA" id="ARBA00022806"/>
    </source>
</evidence>
<keyword evidence="4 12" id="KW-0378">Hydrolase</keyword>
<dbReference type="KEGG" id="prel:PRELSG_1400400"/>
<evidence type="ECO:0000256" key="8">
    <source>
        <dbReference type="SAM" id="Coils"/>
    </source>
</evidence>
<feature type="compositionally biased region" description="Basic and acidic residues" evidence="9">
    <location>
        <begin position="14"/>
        <end position="34"/>
    </location>
</feature>
<dbReference type="InterPro" id="IPR002464">
    <property type="entry name" value="DNA/RNA_helicase_DEAH_CS"/>
</dbReference>
<dbReference type="PANTHER" id="PTHR18934">
    <property type="entry name" value="ATP-DEPENDENT RNA HELICASE"/>
    <property type="match status" value="1"/>
</dbReference>
<evidence type="ECO:0000313" key="13">
    <source>
        <dbReference type="Proteomes" id="UP000220158"/>
    </source>
</evidence>
<dbReference type="Proteomes" id="UP000220158">
    <property type="component" value="Chromosome 14"/>
</dbReference>
<dbReference type="InterPro" id="IPR001650">
    <property type="entry name" value="Helicase_C-like"/>
</dbReference>
<feature type="domain" description="Helicase C-terminal" evidence="11">
    <location>
        <begin position="771"/>
        <end position="968"/>
    </location>
</feature>
<keyword evidence="3" id="KW-0547">Nucleotide-binding</keyword>
<keyword evidence="6" id="KW-0067">ATP-binding</keyword>
<dbReference type="GO" id="GO:0003723">
    <property type="term" value="F:RNA binding"/>
    <property type="evidence" value="ECO:0007669"/>
    <property type="project" value="TreeGrafter"/>
</dbReference>
<evidence type="ECO:0000256" key="2">
    <source>
        <dbReference type="ARBA" id="ARBA00012552"/>
    </source>
</evidence>
<evidence type="ECO:0000256" key="4">
    <source>
        <dbReference type="ARBA" id="ARBA00022801"/>
    </source>
</evidence>
<dbReference type="PROSITE" id="PS51194">
    <property type="entry name" value="HELICASE_CTER"/>
    <property type="match status" value="1"/>
</dbReference>
<dbReference type="OrthoDB" id="10253254at2759"/>
<dbReference type="EMBL" id="LN835309">
    <property type="protein sequence ID" value="CRH02275.1"/>
    <property type="molecule type" value="Genomic_DNA"/>
</dbReference>
<dbReference type="Gene3D" id="3.40.50.300">
    <property type="entry name" value="P-loop containing nucleotide triphosphate hydrolases"/>
    <property type="match status" value="3"/>
</dbReference>
<feature type="coiled-coil region" evidence="8">
    <location>
        <begin position="140"/>
        <end position="172"/>
    </location>
</feature>
<comment type="similarity">
    <text evidence="1">Belongs to the DEAD box helicase family. DEAH subfamily.</text>
</comment>
<dbReference type="InterPro" id="IPR027417">
    <property type="entry name" value="P-loop_NTPase"/>
</dbReference>
<dbReference type="GO" id="GO:0005524">
    <property type="term" value="F:ATP binding"/>
    <property type="evidence" value="ECO:0007669"/>
    <property type="project" value="UniProtKB-KW"/>
</dbReference>
<dbReference type="GeneID" id="39738434"/>
<organism evidence="12 13">
    <name type="scientific">Plasmodium relictum</name>
    <dbReference type="NCBI Taxonomy" id="85471"/>
    <lineage>
        <taxon>Eukaryota</taxon>
        <taxon>Sar</taxon>
        <taxon>Alveolata</taxon>
        <taxon>Apicomplexa</taxon>
        <taxon>Aconoidasida</taxon>
        <taxon>Haemosporida</taxon>
        <taxon>Plasmodiidae</taxon>
        <taxon>Plasmodium</taxon>
        <taxon>Plasmodium (Haemamoeba)</taxon>
    </lineage>
</organism>
<dbReference type="EC" id="3.6.4.13" evidence="2"/>
<dbReference type="GO" id="GO:0005730">
    <property type="term" value="C:nucleolus"/>
    <property type="evidence" value="ECO:0007669"/>
    <property type="project" value="TreeGrafter"/>
</dbReference>
<proteinExistence type="inferred from homology"/>
<evidence type="ECO:0000256" key="3">
    <source>
        <dbReference type="ARBA" id="ARBA00022741"/>
    </source>
</evidence>
<dbReference type="SUPFAM" id="SSF52540">
    <property type="entry name" value="P-loop containing nucleoside triphosphate hydrolases"/>
    <property type="match status" value="1"/>
</dbReference>
<dbReference type="GO" id="GO:0000462">
    <property type="term" value="P:maturation of SSU-rRNA from tricistronic rRNA transcript (SSU-rRNA, 5.8S rRNA, LSU-rRNA)"/>
    <property type="evidence" value="ECO:0007669"/>
    <property type="project" value="TreeGrafter"/>
</dbReference>
<dbReference type="InterPro" id="IPR011545">
    <property type="entry name" value="DEAD/DEAH_box_helicase_dom"/>
</dbReference>
<dbReference type="RefSeq" id="XP_028534796.1">
    <property type="nucleotide sequence ID" value="XM_028679043.1"/>
</dbReference>
<reference evidence="12 13" key="1">
    <citation type="submission" date="2015-04" db="EMBL/GenBank/DDBJ databases">
        <authorList>
            <consortium name="Pathogen Informatics"/>
        </authorList>
    </citation>
    <scope>NUCLEOTIDE SEQUENCE [LARGE SCALE GENOMIC DNA]</scope>
    <source>
        <strain evidence="12 13">SGS1</strain>
    </source>
</reference>
<dbReference type="GO" id="GO:0003724">
    <property type="term" value="F:RNA helicase activity"/>
    <property type="evidence" value="ECO:0007669"/>
    <property type="project" value="UniProtKB-EC"/>
</dbReference>
<feature type="region of interest" description="Disordered" evidence="9">
    <location>
        <begin position="1"/>
        <end position="34"/>
    </location>
</feature>
<dbReference type="PANTHER" id="PTHR18934:SF99">
    <property type="entry name" value="ATP-DEPENDENT RNA HELICASE DHX37-RELATED"/>
    <property type="match status" value="1"/>
</dbReference>
<evidence type="ECO:0000259" key="11">
    <source>
        <dbReference type="PROSITE" id="PS51194"/>
    </source>
</evidence>
<evidence type="ECO:0000313" key="12">
    <source>
        <dbReference type="EMBL" id="CRH02275.1"/>
    </source>
</evidence>
<dbReference type="PROSITE" id="PS00690">
    <property type="entry name" value="DEAH_ATP_HELICASE"/>
    <property type="match status" value="1"/>
</dbReference>
<dbReference type="Pfam" id="PF00271">
    <property type="entry name" value="Helicase_C"/>
    <property type="match status" value="1"/>
</dbReference>
<protein>
    <recommendedName>
        <fullName evidence="2">RNA helicase</fullName>
        <ecNumber evidence="2">3.6.4.13</ecNumber>
    </recommendedName>
</protein>
<dbReference type="SMART" id="SM00490">
    <property type="entry name" value="HELICc"/>
    <property type="match status" value="1"/>
</dbReference>
<evidence type="ECO:0000259" key="10">
    <source>
        <dbReference type="PROSITE" id="PS51192"/>
    </source>
</evidence>